<proteinExistence type="predicted"/>
<dbReference type="Gene3D" id="3.30.565.10">
    <property type="entry name" value="Histidine kinase-like ATPase, C-terminal domain"/>
    <property type="match status" value="1"/>
</dbReference>
<comment type="subcellular location">
    <subcellularLocation>
        <location evidence="2">Membrane</location>
    </subcellularLocation>
</comment>
<dbReference type="EMBL" id="BDFD01000020">
    <property type="protein sequence ID" value="GAV21077.1"/>
    <property type="molecule type" value="Genomic_DNA"/>
</dbReference>
<dbReference type="InterPro" id="IPR033417">
    <property type="entry name" value="CHASE8"/>
</dbReference>
<feature type="domain" description="PAC" evidence="15">
    <location>
        <begin position="463"/>
        <end position="515"/>
    </location>
</feature>
<keyword evidence="6" id="KW-0547">Nucleotide-binding</keyword>
<dbReference type="AlphaFoldDB" id="A0A1L8CQA8"/>
<dbReference type="PROSITE" id="PS50113">
    <property type="entry name" value="PAC"/>
    <property type="match status" value="2"/>
</dbReference>
<dbReference type="InterPro" id="IPR000700">
    <property type="entry name" value="PAS-assoc_C"/>
</dbReference>
<feature type="modified residue" description="4-aspartylphosphate" evidence="10">
    <location>
        <position position="834"/>
    </location>
</feature>
<dbReference type="NCBIfam" id="TIGR00229">
    <property type="entry name" value="sensory_box"/>
    <property type="match status" value="2"/>
</dbReference>
<dbReference type="InterPro" id="IPR036097">
    <property type="entry name" value="HisK_dim/P_sf"/>
</dbReference>
<dbReference type="SMART" id="SM00387">
    <property type="entry name" value="HATPase_c"/>
    <property type="match status" value="1"/>
</dbReference>
<sequence>MNRIISTSIQRQLQLFFVLTLGITVLIMGGVWISHNQVLLEEEAERVLIVQSDIIGAAARPALMFNDQRMAGELLQAMKFDPDVSVVKLFTYDGNELFTYTAEGDTAGVNQSIEFQSVPGSAYTDGRLKLFRVIEHKGSPVGVIYLESDMNHLKKSKNAGFITVIMVMVGCLVFGLLLASRLQARIASPISSLAGLMRKMGTHQDYMIRADQPVYNRETQDLLQGFNQMAEKIQQSFDTIEQNHVRLKESEERFRNIVELAPVPVIVTRPSDGHVLFYNQASARLIGVNEQGQMQLNAVDFYRHPEDRDVILEKLKKQGEFHGHELEVVGSDGESLWISLSMSMMFFEGEQVLFSAFVDITEQKSVERVLAQNNQALEQRVVERTSELQSARDELQSTLDNMIDTYYRVHADGTVNWVSASVEALLGYQASEIAGMPLESLSVDGLRFPQVTEALEQHGGAVINQRVQLKHKQGYAIWVSISAHRIDNKPGELSGVEGVVRDITLMVQAEEQKRNMEEQMAHVQRLESLGVLAGGIAHDFNNILAGIMGNAELAEINALEGESVDHELKNILTGSNRAADLCRQMLAYSGQGIFLRSEVNMTMLIEEALQLIDVSISKNISLKLDLSNALPNVNADKTQMQQIIMNLVTNAAESIGDETPGNITITTSLIQAGKSDLQSKFIDEIREPGSYVLFEVVDNGCGMNKETMDKMFDPFFTTKFTGRGLGMSAVLGIVRSHEGVIQVSSKPGRGTRFKVLLPVSNGEMIDLMDEDVEITPYRDSERTILLIDDEVMVRTVVDRLMKKLGCKVMLASDGVEGFEIYKQHRAEIDLVLLDMTMPKMGGKETLSRLRDLNATLPVIICSGYSNDTVSGQFDTVQPSGFLQKPFSLKLLREVLDMISTKS</sequence>
<dbReference type="InterPro" id="IPR004358">
    <property type="entry name" value="Sig_transdc_His_kin-like_C"/>
</dbReference>
<comment type="caution">
    <text evidence="17">The sequence shown here is derived from an EMBL/GenBank/DDBJ whole genome shotgun (WGS) entry which is preliminary data.</text>
</comment>
<dbReference type="Gene3D" id="6.10.340.10">
    <property type="match status" value="1"/>
</dbReference>
<dbReference type="Proteomes" id="UP000231632">
    <property type="component" value="Unassembled WGS sequence"/>
</dbReference>
<dbReference type="Gene3D" id="1.10.287.130">
    <property type="match status" value="1"/>
</dbReference>
<dbReference type="EC" id="2.7.13.3" evidence="3"/>
<comment type="catalytic activity">
    <reaction evidence="1">
        <text>ATP + protein L-histidine = ADP + protein N-phospho-L-histidine.</text>
        <dbReference type="EC" id="2.7.13.3"/>
    </reaction>
</comment>
<evidence type="ECO:0000256" key="9">
    <source>
        <dbReference type="ARBA" id="ARBA00023012"/>
    </source>
</evidence>
<evidence type="ECO:0000259" key="12">
    <source>
        <dbReference type="PROSITE" id="PS50109"/>
    </source>
</evidence>
<evidence type="ECO:0000256" key="1">
    <source>
        <dbReference type="ARBA" id="ARBA00000085"/>
    </source>
</evidence>
<keyword evidence="7 17" id="KW-0418">Kinase</keyword>
<dbReference type="Pfam" id="PF00072">
    <property type="entry name" value="Response_reg"/>
    <property type="match status" value="1"/>
</dbReference>
<keyword evidence="9" id="KW-0902">Two-component regulatory system</keyword>
<dbReference type="Pfam" id="PF17152">
    <property type="entry name" value="CHASE8"/>
    <property type="match status" value="1"/>
</dbReference>
<feature type="domain" description="PAC" evidence="15">
    <location>
        <begin position="322"/>
        <end position="372"/>
    </location>
</feature>
<dbReference type="InterPro" id="IPR013767">
    <property type="entry name" value="PAS_fold"/>
</dbReference>
<dbReference type="InterPro" id="IPR011006">
    <property type="entry name" value="CheY-like_superfamily"/>
</dbReference>
<organism evidence="17 18">
    <name type="scientific">Mariprofundus micogutta</name>
    <dbReference type="NCBI Taxonomy" id="1921010"/>
    <lineage>
        <taxon>Bacteria</taxon>
        <taxon>Pseudomonadati</taxon>
        <taxon>Pseudomonadota</taxon>
        <taxon>Candidatius Mariprofundia</taxon>
        <taxon>Mariprofundales</taxon>
        <taxon>Mariprofundaceae</taxon>
        <taxon>Mariprofundus</taxon>
    </lineage>
</organism>
<dbReference type="SMART" id="SM00091">
    <property type="entry name" value="PAS"/>
    <property type="match status" value="2"/>
</dbReference>
<feature type="domain" description="PAS" evidence="14">
    <location>
        <begin position="250"/>
        <end position="317"/>
    </location>
</feature>
<protein>
    <recommendedName>
        <fullName evidence="3">histidine kinase</fullName>
        <ecNumber evidence="3">2.7.13.3</ecNumber>
    </recommendedName>
</protein>
<dbReference type="InterPro" id="IPR003661">
    <property type="entry name" value="HisK_dim/P_dom"/>
</dbReference>
<dbReference type="Gene3D" id="3.30.450.20">
    <property type="entry name" value="PAS domain"/>
    <property type="match status" value="2"/>
</dbReference>
<dbReference type="InterPro" id="IPR000014">
    <property type="entry name" value="PAS"/>
</dbReference>
<feature type="domain" description="Histidine kinase" evidence="12">
    <location>
        <begin position="535"/>
        <end position="761"/>
    </location>
</feature>
<evidence type="ECO:0000256" key="11">
    <source>
        <dbReference type="SAM" id="Phobius"/>
    </source>
</evidence>
<feature type="domain" description="Response regulatory" evidence="13">
    <location>
        <begin position="783"/>
        <end position="899"/>
    </location>
</feature>
<dbReference type="GO" id="GO:0005524">
    <property type="term" value="F:ATP binding"/>
    <property type="evidence" value="ECO:0007669"/>
    <property type="project" value="UniProtKB-KW"/>
</dbReference>
<dbReference type="CDD" id="cd00082">
    <property type="entry name" value="HisKA"/>
    <property type="match status" value="1"/>
</dbReference>
<dbReference type="GO" id="GO:0000155">
    <property type="term" value="F:phosphorelay sensor kinase activity"/>
    <property type="evidence" value="ECO:0007669"/>
    <property type="project" value="InterPro"/>
</dbReference>
<dbReference type="Pfam" id="PF00512">
    <property type="entry name" value="HisKA"/>
    <property type="match status" value="1"/>
</dbReference>
<feature type="transmembrane region" description="Helical" evidence="11">
    <location>
        <begin position="12"/>
        <end position="33"/>
    </location>
</feature>
<evidence type="ECO:0000256" key="3">
    <source>
        <dbReference type="ARBA" id="ARBA00012438"/>
    </source>
</evidence>
<dbReference type="InterPro" id="IPR005467">
    <property type="entry name" value="His_kinase_dom"/>
</dbReference>
<evidence type="ECO:0000256" key="5">
    <source>
        <dbReference type="ARBA" id="ARBA00022679"/>
    </source>
</evidence>
<dbReference type="SMART" id="SM00388">
    <property type="entry name" value="HisKA"/>
    <property type="match status" value="1"/>
</dbReference>
<dbReference type="Gene3D" id="3.40.50.2300">
    <property type="match status" value="1"/>
</dbReference>
<dbReference type="PROSITE" id="PS50112">
    <property type="entry name" value="PAS"/>
    <property type="match status" value="2"/>
</dbReference>
<feature type="transmembrane region" description="Helical" evidence="11">
    <location>
        <begin position="159"/>
        <end position="179"/>
    </location>
</feature>
<keyword evidence="4 10" id="KW-0597">Phosphoprotein</keyword>
<gene>
    <name evidence="17" type="ORF">MMIC_P2056</name>
</gene>
<keyword evidence="18" id="KW-1185">Reference proteome</keyword>
<dbReference type="PANTHER" id="PTHR43065">
    <property type="entry name" value="SENSOR HISTIDINE KINASE"/>
    <property type="match status" value="1"/>
</dbReference>
<dbReference type="Pfam" id="PF13426">
    <property type="entry name" value="PAS_9"/>
    <property type="match status" value="1"/>
</dbReference>
<evidence type="ECO:0000256" key="6">
    <source>
        <dbReference type="ARBA" id="ARBA00022741"/>
    </source>
</evidence>
<keyword evidence="11" id="KW-0472">Membrane</keyword>
<dbReference type="PROSITE" id="PS50109">
    <property type="entry name" value="HIS_KIN"/>
    <property type="match status" value="1"/>
</dbReference>
<dbReference type="InterPro" id="IPR035965">
    <property type="entry name" value="PAS-like_dom_sf"/>
</dbReference>
<keyword evidence="8" id="KW-0067">ATP-binding</keyword>
<keyword evidence="5 17" id="KW-0808">Transferase</keyword>
<dbReference type="PANTHER" id="PTHR43065:SF42">
    <property type="entry name" value="TWO-COMPONENT SENSOR PPRA"/>
    <property type="match status" value="1"/>
</dbReference>
<dbReference type="SUPFAM" id="SSF52172">
    <property type="entry name" value="CheY-like"/>
    <property type="match status" value="1"/>
</dbReference>
<evidence type="ECO:0000256" key="8">
    <source>
        <dbReference type="ARBA" id="ARBA00022840"/>
    </source>
</evidence>
<keyword evidence="11" id="KW-0812">Transmembrane</keyword>
<keyword evidence="11" id="KW-1133">Transmembrane helix</keyword>
<dbReference type="Pfam" id="PF02518">
    <property type="entry name" value="HATPase_c"/>
    <property type="match status" value="1"/>
</dbReference>
<dbReference type="PRINTS" id="PR00344">
    <property type="entry name" value="BCTRLSENSOR"/>
</dbReference>
<evidence type="ECO:0000259" key="14">
    <source>
        <dbReference type="PROSITE" id="PS50112"/>
    </source>
</evidence>
<dbReference type="Pfam" id="PF00989">
    <property type="entry name" value="PAS"/>
    <property type="match status" value="1"/>
</dbReference>
<dbReference type="PROSITE" id="PS50110">
    <property type="entry name" value="RESPONSE_REGULATORY"/>
    <property type="match status" value="1"/>
</dbReference>
<evidence type="ECO:0000259" key="13">
    <source>
        <dbReference type="PROSITE" id="PS50110"/>
    </source>
</evidence>
<accession>A0A1L8CQA8</accession>
<dbReference type="RefSeq" id="WP_072660384.1">
    <property type="nucleotide sequence ID" value="NZ_BDFD01000020.1"/>
</dbReference>
<evidence type="ECO:0000256" key="2">
    <source>
        <dbReference type="ARBA" id="ARBA00004370"/>
    </source>
</evidence>
<dbReference type="PROSITE" id="PS50885">
    <property type="entry name" value="HAMP"/>
    <property type="match status" value="1"/>
</dbReference>
<dbReference type="GO" id="GO:0006355">
    <property type="term" value="P:regulation of DNA-templated transcription"/>
    <property type="evidence" value="ECO:0007669"/>
    <property type="project" value="InterPro"/>
</dbReference>
<evidence type="ECO:0000259" key="16">
    <source>
        <dbReference type="PROSITE" id="PS50885"/>
    </source>
</evidence>
<dbReference type="InterPro" id="IPR003594">
    <property type="entry name" value="HATPase_dom"/>
</dbReference>
<feature type="domain" description="HAMP" evidence="16">
    <location>
        <begin position="184"/>
        <end position="238"/>
    </location>
</feature>
<dbReference type="GO" id="GO:0016020">
    <property type="term" value="C:membrane"/>
    <property type="evidence" value="ECO:0007669"/>
    <property type="project" value="UniProtKB-SubCell"/>
</dbReference>
<dbReference type="OrthoDB" id="5287570at2"/>
<evidence type="ECO:0000256" key="10">
    <source>
        <dbReference type="PROSITE-ProRule" id="PRU00169"/>
    </source>
</evidence>
<dbReference type="SUPFAM" id="SSF47384">
    <property type="entry name" value="Homodimeric domain of signal transducing histidine kinase"/>
    <property type="match status" value="1"/>
</dbReference>
<dbReference type="InterPro" id="IPR001789">
    <property type="entry name" value="Sig_transdc_resp-reg_receiver"/>
</dbReference>
<dbReference type="CDD" id="cd17546">
    <property type="entry name" value="REC_hyHK_CKI1_RcsC-like"/>
    <property type="match status" value="1"/>
</dbReference>
<evidence type="ECO:0000256" key="7">
    <source>
        <dbReference type="ARBA" id="ARBA00022777"/>
    </source>
</evidence>
<feature type="domain" description="PAS" evidence="14">
    <location>
        <begin position="391"/>
        <end position="435"/>
    </location>
</feature>
<evidence type="ECO:0000313" key="18">
    <source>
        <dbReference type="Proteomes" id="UP000231632"/>
    </source>
</evidence>
<dbReference type="CDD" id="cd00130">
    <property type="entry name" value="PAS"/>
    <property type="match status" value="2"/>
</dbReference>
<dbReference type="SUPFAM" id="SSF55874">
    <property type="entry name" value="ATPase domain of HSP90 chaperone/DNA topoisomerase II/histidine kinase"/>
    <property type="match status" value="1"/>
</dbReference>
<dbReference type="STRING" id="1921010.MMIC_P2056"/>
<dbReference type="SUPFAM" id="SSF55785">
    <property type="entry name" value="PYP-like sensor domain (PAS domain)"/>
    <property type="match status" value="2"/>
</dbReference>
<dbReference type="SMART" id="SM00448">
    <property type="entry name" value="REC"/>
    <property type="match status" value="1"/>
</dbReference>
<evidence type="ECO:0000256" key="4">
    <source>
        <dbReference type="ARBA" id="ARBA00022553"/>
    </source>
</evidence>
<evidence type="ECO:0000259" key="15">
    <source>
        <dbReference type="PROSITE" id="PS50113"/>
    </source>
</evidence>
<dbReference type="InterPro" id="IPR003660">
    <property type="entry name" value="HAMP_dom"/>
</dbReference>
<name>A0A1L8CQA8_9PROT</name>
<dbReference type="InterPro" id="IPR036890">
    <property type="entry name" value="HATPase_C_sf"/>
</dbReference>
<evidence type="ECO:0000313" key="17">
    <source>
        <dbReference type="EMBL" id="GAV21077.1"/>
    </source>
</evidence>
<reference evidence="17 18" key="1">
    <citation type="journal article" date="2017" name="Arch. Microbiol.">
        <title>Mariprofundus micogutta sp. nov., a novel iron-oxidizing zetaproteobacterium isolated from a deep-sea hydrothermal field at the Bayonnaise knoll of the Izu-Ogasawara arc, and a description of Mariprofundales ord. nov. and Zetaproteobacteria classis nov.</title>
        <authorList>
            <person name="Makita H."/>
            <person name="Tanaka E."/>
            <person name="Mitsunobu S."/>
            <person name="Miyazaki M."/>
            <person name="Nunoura T."/>
            <person name="Uematsu K."/>
            <person name="Takaki Y."/>
            <person name="Nishi S."/>
            <person name="Shimamura S."/>
            <person name="Takai K."/>
        </authorList>
    </citation>
    <scope>NUCLEOTIDE SEQUENCE [LARGE SCALE GENOMIC DNA]</scope>
    <source>
        <strain evidence="17 18">ET2</strain>
    </source>
</reference>